<name>A0A3M7SUS9_BRAPC</name>
<evidence type="ECO:0000313" key="2">
    <source>
        <dbReference type="Proteomes" id="UP000276133"/>
    </source>
</evidence>
<dbReference type="Proteomes" id="UP000276133">
    <property type="component" value="Unassembled WGS sequence"/>
</dbReference>
<accession>A0A3M7SUS9</accession>
<sequence length="81" mass="9162">LLLERDISKARKGKIKLEPFALKQTGEFDKLANEPGMAQEDLILFFSHTLKPKCALELINSPIKWLTGTKPNSSLQNHLDM</sequence>
<keyword evidence="2" id="KW-1185">Reference proteome</keyword>
<reference evidence="1 2" key="1">
    <citation type="journal article" date="2018" name="Sci. Rep.">
        <title>Genomic signatures of local adaptation to the degree of environmental predictability in rotifers.</title>
        <authorList>
            <person name="Franch-Gras L."/>
            <person name="Hahn C."/>
            <person name="Garcia-Roger E.M."/>
            <person name="Carmona M.J."/>
            <person name="Serra M."/>
            <person name="Gomez A."/>
        </authorList>
    </citation>
    <scope>NUCLEOTIDE SEQUENCE [LARGE SCALE GENOMIC DNA]</scope>
    <source>
        <strain evidence="1">HYR1</strain>
    </source>
</reference>
<dbReference type="EMBL" id="REGN01000758">
    <property type="protein sequence ID" value="RNA39340.1"/>
    <property type="molecule type" value="Genomic_DNA"/>
</dbReference>
<protein>
    <submittedName>
        <fullName evidence="1">Uncharacterized protein</fullName>
    </submittedName>
</protein>
<feature type="non-terminal residue" evidence="1">
    <location>
        <position position="1"/>
    </location>
</feature>
<gene>
    <name evidence="1" type="ORF">BpHYR1_054663</name>
</gene>
<organism evidence="1 2">
    <name type="scientific">Brachionus plicatilis</name>
    <name type="common">Marine rotifer</name>
    <name type="synonym">Brachionus muelleri</name>
    <dbReference type="NCBI Taxonomy" id="10195"/>
    <lineage>
        <taxon>Eukaryota</taxon>
        <taxon>Metazoa</taxon>
        <taxon>Spiralia</taxon>
        <taxon>Gnathifera</taxon>
        <taxon>Rotifera</taxon>
        <taxon>Eurotatoria</taxon>
        <taxon>Monogononta</taxon>
        <taxon>Pseudotrocha</taxon>
        <taxon>Ploima</taxon>
        <taxon>Brachionidae</taxon>
        <taxon>Brachionus</taxon>
    </lineage>
</organism>
<dbReference type="AlphaFoldDB" id="A0A3M7SUS9"/>
<proteinExistence type="predicted"/>
<evidence type="ECO:0000313" key="1">
    <source>
        <dbReference type="EMBL" id="RNA39340.1"/>
    </source>
</evidence>
<comment type="caution">
    <text evidence="1">The sequence shown here is derived from an EMBL/GenBank/DDBJ whole genome shotgun (WGS) entry which is preliminary data.</text>
</comment>